<comment type="caution">
    <text evidence="1">The sequence shown here is derived from an EMBL/GenBank/DDBJ whole genome shotgun (WGS) entry which is preliminary data.</text>
</comment>
<dbReference type="AlphaFoldDB" id="A0A0F9Y701"/>
<name>A0A0F9Y701_9ZZZZ</name>
<organism evidence="1">
    <name type="scientific">marine sediment metagenome</name>
    <dbReference type="NCBI Taxonomy" id="412755"/>
    <lineage>
        <taxon>unclassified sequences</taxon>
        <taxon>metagenomes</taxon>
        <taxon>ecological metagenomes</taxon>
    </lineage>
</organism>
<sequence length="92" mass="10565">MKGFRNIQPQKQLEIQPFLVNQFDSYPAQNGNPFRDGQDYILNEGLDADPGVIALGGFQIFLKREDLSLLRIKTFLSMNLQLEMTIFSIVEE</sequence>
<protein>
    <submittedName>
        <fullName evidence="1">Uncharacterized protein</fullName>
    </submittedName>
</protein>
<evidence type="ECO:0000313" key="1">
    <source>
        <dbReference type="EMBL" id="KKO07732.1"/>
    </source>
</evidence>
<proteinExistence type="predicted"/>
<reference evidence="1" key="1">
    <citation type="journal article" date="2015" name="Nature">
        <title>Complex archaea that bridge the gap between prokaryotes and eukaryotes.</title>
        <authorList>
            <person name="Spang A."/>
            <person name="Saw J.H."/>
            <person name="Jorgensen S.L."/>
            <person name="Zaremba-Niedzwiedzka K."/>
            <person name="Martijn J."/>
            <person name="Lind A.E."/>
            <person name="van Eijk R."/>
            <person name="Schleper C."/>
            <person name="Guy L."/>
            <person name="Ettema T.J."/>
        </authorList>
    </citation>
    <scope>NUCLEOTIDE SEQUENCE</scope>
</reference>
<dbReference type="EMBL" id="LAZR01000011">
    <property type="protein sequence ID" value="KKO07732.1"/>
    <property type="molecule type" value="Genomic_DNA"/>
</dbReference>
<gene>
    <name evidence="1" type="ORF">LCGC14_0050710</name>
</gene>
<accession>A0A0F9Y701</accession>